<keyword evidence="1" id="KW-0472">Membrane</keyword>
<gene>
    <name evidence="2" type="ORF">G5C51_13825</name>
</gene>
<reference evidence="2 3" key="1">
    <citation type="submission" date="2020-02" db="EMBL/GenBank/DDBJ databases">
        <title>Whole-genome analyses of novel actinobacteria.</title>
        <authorList>
            <person name="Sahin N."/>
        </authorList>
    </citation>
    <scope>NUCLEOTIDE SEQUENCE [LARGE SCALE GENOMIC DNA]</scope>
    <source>
        <strain evidence="2 3">A7024</strain>
    </source>
</reference>
<dbReference type="RefSeq" id="WP_165236953.1">
    <property type="nucleotide sequence ID" value="NZ_JAAKZV010000048.1"/>
</dbReference>
<evidence type="ECO:0000313" key="2">
    <source>
        <dbReference type="EMBL" id="NGN64971.1"/>
    </source>
</evidence>
<sequence>MRQDHIDEHEAPELTEAMSRAVGGLAPDHPGDLVAGAVRRGRRLRARRWGVAGGTTLAAAAAVTAASVFGAYLPTVAPGDREVTVLPGAEQAGGKIDFPDYTLLPRHPEAPPGKEPLTARGAAWLLKELVGGGTSGYQGQASPTERMGAYEAYGRLKADAGIAGAETDVSVQGGFGRDMQKQGGLAGFYDCDKREGEGEVTSCSAGKLPDGSVLLVYEDRSGLLLRRHADLLRPDGTRVYVNTSNGSDIEDGPVVAPNPPLSLDELRRIATSPRWDVWVSPSVNEKAKRLKPFKDLSTVGEAVPDQR</sequence>
<feature type="transmembrane region" description="Helical" evidence="1">
    <location>
        <begin position="49"/>
        <end position="73"/>
    </location>
</feature>
<dbReference type="EMBL" id="JAAKZV010000048">
    <property type="protein sequence ID" value="NGN64971.1"/>
    <property type="molecule type" value="Genomic_DNA"/>
</dbReference>
<keyword evidence="1" id="KW-1133">Transmembrane helix</keyword>
<organism evidence="2 3">
    <name type="scientific">Streptomyces coryli</name>
    <dbReference type="NCBI Taxonomy" id="1128680"/>
    <lineage>
        <taxon>Bacteria</taxon>
        <taxon>Bacillati</taxon>
        <taxon>Actinomycetota</taxon>
        <taxon>Actinomycetes</taxon>
        <taxon>Kitasatosporales</taxon>
        <taxon>Streptomycetaceae</taxon>
        <taxon>Streptomyces</taxon>
    </lineage>
</organism>
<dbReference type="Proteomes" id="UP000481583">
    <property type="component" value="Unassembled WGS sequence"/>
</dbReference>
<comment type="caution">
    <text evidence="2">The sequence shown here is derived from an EMBL/GenBank/DDBJ whole genome shotgun (WGS) entry which is preliminary data.</text>
</comment>
<dbReference type="AlphaFoldDB" id="A0A6G4U159"/>
<evidence type="ECO:0000313" key="3">
    <source>
        <dbReference type="Proteomes" id="UP000481583"/>
    </source>
</evidence>
<keyword evidence="3" id="KW-1185">Reference proteome</keyword>
<proteinExistence type="predicted"/>
<protein>
    <submittedName>
        <fullName evidence="2">Uncharacterized protein</fullName>
    </submittedName>
</protein>
<keyword evidence="1" id="KW-0812">Transmembrane</keyword>
<evidence type="ECO:0000256" key="1">
    <source>
        <dbReference type="SAM" id="Phobius"/>
    </source>
</evidence>
<name>A0A6G4U159_9ACTN</name>
<accession>A0A6G4U159</accession>